<accession>A0A0E0MM65</accession>
<dbReference type="Proteomes" id="UP000026962">
    <property type="component" value="Chromosome 12"/>
</dbReference>
<name>A0A0E0MM65_ORYPU</name>
<evidence type="ECO:0000313" key="2">
    <source>
        <dbReference type="EnsemblPlants" id="OPUNC12G10050.1"/>
    </source>
</evidence>
<organism evidence="2">
    <name type="scientific">Oryza punctata</name>
    <name type="common">Red rice</name>
    <dbReference type="NCBI Taxonomy" id="4537"/>
    <lineage>
        <taxon>Eukaryota</taxon>
        <taxon>Viridiplantae</taxon>
        <taxon>Streptophyta</taxon>
        <taxon>Embryophyta</taxon>
        <taxon>Tracheophyta</taxon>
        <taxon>Spermatophyta</taxon>
        <taxon>Magnoliopsida</taxon>
        <taxon>Liliopsida</taxon>
        <taxon>Poales</taxon>
        <taxon>Poaceae</taxon>
        <taxon>BOP clade</taxon>
        <taxon>Oryzoideae</taxon>
        <taxon>Oryzeae</taxon>
        <taxon>Oryzinae</taxon>
        <taxon>Oryza</taxon>
    </lineage>
</organism>
<reference evidence="2" key="1">
    <citation type="submission" date="2015-04" db="UniProtKB">
        <authorList>
            <consortium name="EnsemblPlants"/>
        </authorList>
    </citation>
    <scope>IDENTIFICATION</scope>
</reference>
<keyword evidence="3" id="KW-1185">Reference proteome</keyword>
<feature type="region of interest" description="Disordered" evidence="1">
    <location>
        <begin position="1"/>
        <end position="21"/>
    </location>
</feature>
<dbReference type="HOGENOM" id="CLU_2417068_0_0_1"/>
<protein>
    <submittedName>
        <fullName evidence="2">Uncharacterized protein</fullName>
    </submittedName>
</protein>
<evidence type="ECO:0000313" key="3">
    <source>
        <dbReference type="Proteomes" id="UP000026962"/>
    </source>
</evidence>
<evidence type="ECO:0000256" key="1">
    <source>
        <dbReference type="SAM" id="MobiDB-lite"/>
    </source>
</evidence>
<reference evidence="2" key="2">
    <citation type="submission" date="2018-05" db="EMBL/GenBank/DDBJ databases">
        <title>OpunRS2 (Oryza punctata Reference Sequence Version 2).</title>
        <authorList>
            <person name="Zhang J."/>
            <person name="Kudrna D."/>
            <person name="Lee S."/>
            <person name="Talag J."/>
            <person name="Welchert J."/>
            <person name="Wing R.A."/>
        </authorList>
    </citation>
    <scope>NUCLEOTIDE SEQUENCE [LARGE SCALE GENOMIC DNA]</scope>
</reference>
<dbReference type="Gramene" id="OPUNC12G10050.1">
    <property type="protein sequence ID" value="OPUNC12G10050.1"/>
    <property type="gene ID" value="OPUNC12G10050"/>
</dbReference>
<proteinExistence type="predicted"/>
<dbReference type="EnsemblPlants" id="OPUNC12G10050.1">
    <property type="protein sequence ID" value="OPUNC12G10050.1"/>
    <property type="gene ID" value="OPUNC12G10050"/>
</dbReference>
<dbReference type="AlphaFoldDB" id="A0A0E0MM65"/>
<sequence length="92" mass="9375">MTASGGADLPPPSSLASPPRISCAVGLGSGRPPSWGDLPPGRSGTTCWLQLHLRNVFTNEGGFITATMTTTMTGRQLGAAAGCGCIVKKFRA</sequence>